<dbReference type="GeneID" id="5039921"/>
<sequence>MHSQPLIKIEVDHKPKMMLQLPDQLNLRIQQSFSEIPKKNRKSSQVSLNSLEVSPKITKMNQNKKDQKKYKDLSELQKSHCQFKKSLNKVKKSHLGDNNCEINTIHPNSSFYLNGVKLPYSLYIINKNRQMAIANLINQANPHAYEQSQQQIQMIDNQIKQVRIENQSKQKLKDYRSRSYLQNAYYSMLCVNSDSKKRLKKIIHRQFPQESRFQQL</sequence>
<dbReference type="OrthoDB" id="10326356at2759"/>
<evidence type="ECO:0000313" key="2">
    <source>
        <dbReference type="Proteomes" id="UP000000600"/>
    </source>
</evidence>
<evidence type="ECO:0000313" key="1">
    <source>
        <dbReference type="EMBL" id="CAK86739.1"/>
    </source>
</evidence>
<dbReference type="HOGENOM" id="CLU_1279836_0_0_1"/>
<dbReference type="InParanoid" id="A0DUM2"/>
<dbReference type="EMBL" id="CT868585">
    <property type="protein sequence ID" value="CAK86739.1"/>
    <property type="molecule type" value="Genomic_DNA"/>
</dbReference>
<dbReference type="KEGG" id="ptm:GSPATT00020411001"/>
<reference evidence="1 2" key="1">
    <citation type="journal article" date="2006" name="Nature">
        <title>Global trends of whole-genome duplications revealed by the ciliate Paramecium tetraurelia.</title>
        <authorList>
            <consortium name="Genoscope"/>
            <person name="Aury J.-M."/>
            <person name="Jaillon O."/>
            <person name="Duret L."/>
            <person name="Noel B."/>
            <person name="Jubin C."/>
            <person name="Porcel B.M."/>
            <person name="Segurens B."/>
            <person name="Daubin V."/>
            <person name="Anthouard V."/>
            <person name="Aiach N."/>
            <person name="Arnaiz O."/>
            <person name="Billaut A."/>
            <person name="Beisson J."/>
            <person name="Blanc I."/>
            <person name="Bouhouche K."/>
            <person name="Camara F."/>
            <person name="Duharcourt S."/>
            <person name="Guigo R."/>
            <person name="Gogendeau D."/>
            <person name="Katinka M."/>
            <person name="Keller A.-M."/>
            <person name="Kissmehl R."/>
            <person name="Klotz C."/>
            <person name="Koll F."/>
            <person name="Le Moue A."/>
            <person name="Lepere C."/>
            <person name="Malinsky S."/>
            <person name="Nowacki M."/>
            <person name="Nowak J.K."/>
            <person name="Plattner H."/>
            <person name="Poulain J."/>
            <person name="Ruiz F."/>
            <person name="Serrano V."/>
            <person name="Zagulski M."/>
            <person name="Dessen P."/>
            <person name="Betermier M."/>
            <person name="Weissenbach J."/>
            <person name="Scarpelli C."/>
            <person name="Schachter V."/>
            <person name="Sperling L."/>
            <person name="Meyer E."/>
            <person name="Cohen J."/>
            <person name="Wincker P."/>
        </authorList>
    </citation>
    <scope>NUCLEOTIDE SEQUENCE [LARGE SCALE GENOMIC DNA]</scope>
    <source>
        <strain evidence="1 2">Stock d4-2</strain>
    </source>
</reference>
<gene>
    <name evidence="1" type="ORF">GSPATT00020411001</name>
</gene>
<keyword evidence="2" id="KW-1185">Reference proteome</keyword>
<protein>
    <submittedName>
        <fullName evidence="1">Uncharacterized protein</fullName>
    </submittedName>
</protein>
<name>A0DUM2_PARTE</name>
<dbReference type="RefSeq" id="XP_001454136.1">
    <property type="nucleotide sequence ID" value="XM_001454099.1"/>
</dbReference>
<dbReference type="AlphaFoldDB" id="A0DUM2"/>
<dbReference type="Proteomes" id="UP000000600">
    <property type="component" value="Unassembled WGS sequence"/>
</dbReference>
<proteinExistence type="predicted"/>
<accession>A0DUM2</accession>
<organism evidence="1 2">
    <name type="scientific">Paramecium tetraurelia</name>
    <dbReference type="NCBI Taxonomy" id="5888"/>
    <lineage>
        <taxon>Eukaryota</taxon>
        <taxon>Sar</taxon>
        <taxon>Alveolata</taxon>
        <taxon>Ciliophora</taxon>
        <taxon>Intramacronucleata</taxon>
        <taxon>Oligohymenophorea</taxon>
        <taxon>Peniculida</taxon>
        <taxon>Parameciidae</taxon>
        <taxon>Paramecium</taxon>
    </lineage>
</organism>